<keyword evidence="2" id="KW-1185">Reference proteome</keyword>
<evidence type="ECO:0000313" key="2">
    <source>
        <dbReference type="Proteomes" id="UP000727407"/>
    </source>
</evidence>
<dbReference type="AlphaFoldDB" id="A0A8J4UBW3"/>
<feature type="non-terminal residue" evidence="1">
    <location>
        <position position="58"/>
    </location>
</feature>
<gene>
    <name evidence="1" type="ORF">DAT39_004783</name>
</gene>
<accession>A0A8J4UBW3</accession>
<dbReference type="EMBL" id="QNUK01000044">
    <property type="protein sequence ID" value="KAF5905458.1"/>
    <property type="molecule type" value="Genomic_DNA"/>
</dbReference>
<proteinExistence type="predicted"/>
<organism evidence="1 2">
    <name type="scientific">Clarias magur</name>
    <name type="common">Asian catfish</name>
    <name type="synonym">Macropteronotus magur</name>
    <dbReference type="NCBI Taxonomy" id="1594786"/>
    <lineage>
        <taxon>Eukaryota</taxon>
        <taxon>Metazoa</taxon>
        <taxon>Chordata</taxon>
        <taxon>Craniata</taxon>
        <taxon>Vertebrata</taxon>
        <taxon>Euteleostomi</taxon>
        <taxon>Actinopterygii</taxon>
        <taxon>Neopterygii</taxon>
        <taxon>Teleostei</taxon>
        <taxon>Ostariophysi</taxon>
        <taxon>Siluriformes</taxon>
        <taxon>Clariidae</taxon>
        <taxon>Clarias</taxon>
    </lineage>
</organism>
<evidence type="ECO:0000313" key="1">
    <source>
        <dbReference type="EMBL" id="KAF5905458.1"/>
    </source>
</evidence>
<comment type="caution">
    <text evidence="1">The sequence shown here is derived from an EMBL/GenBank/DDBJ whole genome shotgun (WGS) entry which is preliminary data.</text>
</comment>
<name>A0A8J4UBW3_CLAMG</name>
<dbReference type="Proteomes" id="UP000727407">
    <property type="component" value="Unassembled WGS sequence"/>
</dbReference>
<sequence>PHGNTAPAVSPDVDSPFRRWGFPTGLGSVPDLPRDLPTAVSGARVHTACCMGMPRCGE</sequence>
<protein>
    <submittedName>
        <fullName evidence="1">Uncharacterized protein</fullName>
    </submittedName>
</protein>
<feature type="non-terminal residue" evidence="1">
    <location>
        <position position="1"/>
    </location>
</feature>
<reference evidence="1" key="1">
    <citation type="submission" date="2020-07" db="EMBL/GenBank/DDBJ databases">
        <title>Clarias magur genome sequencing, assembly and annotation.</title>
        <authorList>
            <person name="Kushwaha B."/>
            <person name="Kumar R."/>
            <person name="Das P."/>
            <person name="Joshi C.G."/>
            <person name="Kumar D."/>
            <person name="Nagpure N.S."/>
            <person name="Pandey M."/>
            <person name="Agarwal S."/>
            <person name="Srivastava S."/>
            <person name="Singh M."/>
            <person name="Sahoo L."/>
            <person name="Jayasankar P."/>
            <person name="Meher P.K."/>
            <person name="Koringa P.G."/>
            <person name="Iquebal M.A."/>
            <person name="Das S.P."/>
            <person name="Bit A."/>
            <person name="Patnaik S."/>
            <person name="Patel N."/>
            <person name="Shah T.M."/>
            <person name="Hinsu A."/>
            <person name="Jena J.K."/>
        </authorList>
    </citation>
    <scope>NUCLEOTIDE SEQUENCE</scope>
    <source>
        <strain evidence="1">CIFAMagur01</strain>
        <tissue evidence="1">Testis</tissue>
    </source>
</reference>